<gene>
    <name evidence="2" type="ORF">CEXT_241451</name>
</gene>
<accession>A0AAV4TJN3</accession>
<sequence>MGKEWKLNYRRQFQRMRRGTRSTACTAAEHALPLDIPINGPPVLKALSLRSTEKHSLRGIPEDKSGKGAEKGL</sequence>
<dbReference type="Proteomes" id="UP001054945">
    <property type="component" value="Unassembled WGS sequence"/>
</dbReference>
<organism evidence="2 3">
    <name type="scientific">Caerostris extrusa</name>
    <name type="common">Bark spider</name>
    <name type="synonym">Caerostris bankana</name>
    <dbReference type="NCBI Taxonomy" id="172846"/>
    <lineage>
        <taxon>Eukaryota</taxon>
        <taxon>Metazoa</taxon>
        <taxon>Ecdysozoa</taxon>
        <taxon>Arthropoda</taxon>
        <taxon>Chelicerata</taxon>
        <taxon>Arachnida</taxon>
        <taxon>Araneae</taxon>
        <taxon>Araneomorphae</taxon>
        <taxon>Entelegynae</taxon>
        <taxon>Araneoidea</taxon>
        <taxon>Araneidae</taxon>
        <taxon>Caerostris</taxon>
    </lineage>
</organism>
<proteinExistence type="predicted"/>
<reference evidence="2 3" key="1">
    <citation type="submission" date="2021-06" db="EMBL/GenBank/DDBJ databases">
        <title>Caerostris extrusa draft genome.</title>
        <authorList>
            <person name="Kono N."/>
            <person name="Arakawa K."/>
        </authorList>
    </citation>
    <scope>NUCLEOTIDE SEQUENCE [LARGE SCALE GENOMIC DNA]</scope>
</reference>
<dbReference type="EMBL" id="BPLR01011399">
    <property type="protein sequence ID" value="GIY46330.1"/>
    <property type="molecule type" value="Genomic_DNA"/>
</dbReference>
<protein>
    <submittedName>
        <fullName evidence="2">Uncharacterized protein</fullName>
    </submittedName>
</protein>
<comment type="caution">
    <text evidence="2">The sequence shown here is derived from an EMBL/GenBank/DDBJ whole genome shotgun (WGS) entry which is preliminary data.</text>
</comment>
<evidence type="ECO:0000313" key="3">
    <source>
        <dbReference type="Proteomes" id="UP001054945"/>
    </source>
</evidence>
<keyword evidence="3" id="KW-1185">Reference proteome</keyword>
<name>A0AAV4TJN3_CAEEX</name>
<dbReference type="AlphaFoldDB" id="A0AAV4TJN3"/>
<evidence type="ECO:0000313" key="2">
    <source>
        <dbReference type="EMBL" id="GIY46330.1"/>
    </source>
</evidence>
<feature type="region of interest" description="Disordered" evidence="1">
    <location>
        <begin position="52"/>
        <end position="73"/>
    </location>
</feature>
<evidence type="ECO:0000256" key="1">
    <source>
        <dbReference type="SAM" id="MobiDB-lite"/>
    </source>
</evidence>